<feature type="region of interest" description="Disordered" evidence="1">
    <location>
        <begin position="1239"/>
        <end position="1269"/>
    </location>
</feature>
<reference evidence="2 3" key="1">
    <citation type="submission" date="2023-02" db="EMBL/GenBank/DDBJ databases">
        <title>LHISI_Scaffold_Assembly.</title>
        <authorList>
            <person name="Stuart O.P."/>
            <person name="Cleave R."/>
            <person name="Magrath M.J.L."/>
            <person name="Mikheyev A.S."/>
        </authorList>
    </citation>
    <scope>NUCLEOTIDE SEQUENCE [LARGE SCALE GENOMIC DNA]</scope>
    <source>
        <strain evidence="2">Daus_M_001</strain>
        <tissue evidence="2">Leg muscle</tissue>
    </source>
</reference>
<feature type="compositionally biased region" description="Polar residues" evidence="1">
    <location>
        <begin position="346"/>
        <end position="366"/>
    </location>
</feature>
<feature type="compositionally biased region" description="Basic and acidic residues" evidence="1">
    <location>
        <begin position="1096"/>
        <end position="1109"/>
    </location>
</feature>
<dbReference type="EMBL" id="JARBHB010000014">
    <property type="protein sequence ID" value="KAJ8868580.1"/>
    <property type="molecule type" value="Genomic_DNA"/>
</dbReference>
<feature type="region of interest" description="Disordered" evidence="1">
    <location>
        <begin position="335"/>
        <end position="370"/>
    </location>
</feature>
<name>A0ABQ9G817_9NEOP</name>
<sequence>MNNRMVHQQLVSYRHPTELLLQKERNETWEFRRRRGVAWETSGGRDRQRLCGNQHFRSPVSEDRSSLAAKVVIDYSIKRRAREENRSVTTVRYSRPRDGWEGSNIGIRLNFTVLYILESASFLDWLLHGREATPPLTELHVIGAHNCEVFIYWRRVTHDVSDTLFSNEKRIAKIHVFDSKSAKKPSVAYRKMAARASDVPGGENGRFPRKHAPPIASSGTITTCENSVTRPGIEAGSPWWEASVLIAQPQWPPYLRSCVQLSLPTRSRALALLSHGTAQSDVTSERECASVNILKILKHVLRKFLQHYRIIQCDTRLIPLPNSSNQRIGYDEIKEAAESPSPPPANSTDSFQTTPTYLAPNSSGYSSFRRKPTIPRPTEIMLLAAFTAVFHASFTVWAILKSVLAQSLVLSGDRALDPRVNVDLVAHSILGFKRGQKFLHVSSNDSTLLAPGQHPTPQDTSVAVKGGSSWWRKRRRRGWVGHHAIEHRRDGIGQRLKTGGLGGQVKVRKFLQRWCSMAMREGLEGGGEEDVPESEHDCRSRAGLISPQRIYPSPFLPSQPLHKPTHVQRALRPRNLPGRHSYKLDFRLTLLLFSSLALLRDQVRQKCVKAVHDKVSTIEKNLRKKSLTLHAYILMGALSDIRPLKMVTIDGNRPPVAQSVGAPPIWGVGGSGFESQCVIKPMLEELLGVTAEPPSGTFDKPESTASEHLRESSRRLPSTVSQWKLHWRMAGYLSRVTHYAMCVHVHYRCRFVTATTIHSVSCVLPVPEGTRLPSIGHALKLHSAPTRPSLNSVYELVATTHRGSSFVNIFILCSCATSGWEFHFNDDLQAHVMPDKISSVDINARYEVRVAGVASVFVMGTLIEMTQNPALVARAQHAECSGLLTSSSQRNSGCAEPSRCSGQPYKNYGSPQDRDRRRAAGEVNRGKEVCDCEYQAVKGAAGRLYYWTRCDDAAGWRVFSGISRFPRPCIPALLHIHLAPTSSALKTSLFKITACDAVRSLGYGKSRLTLLCQNKGRDVPRPNFCPRHDVIQLGGSLGRAGSPVPGGVGPPAPLGGTNLFSAHQQFRPSPAGANCGAGSGTGRNRRAETNSSFARGFREKRANRKRQEEGTGGGQKEAKRLGGYISACRRPNDYRDWPLRGSTALNLNAYVPEDICLLGNRKEWLNSATSLTRAMLASHWLKVAPFEEFQTQHPLSTSLPSLLIKHEYQPLSPGLALRRNKRPPYPPGFHLTLSNMVVRKKNSQPPPPSSYTDCKTKRRGASGVRRCPRRLLSIAERAESTDD</sequence>
<proteinExistence type="predicted"/>
<evidence type="ECO:0000313" key="2">
    <source>
        <dbReference type="EMBL" id="KAJ8868580.1"/>
    </source>
</evidence>
<gene>
    <name evidence="2" type="ORF">PR048_030118</name>
</gene>
<comment type="caution">
    <text evidence="2">The sequence shown here is derived from an EMBL/GenBank/DDBJ whole genome shotgun (WGS) entry which is preliminary data.</text>
</comment>
<feature type="compositionally biased region" description="Basic and acidic residues" evidence="1">
    <location>
        <begin position="699"/>
        <end position="713"/>
    </location>
</feature>
<feature type="region of interest" description="Disordered" evidence="1">
    <location>
        <begin position="694"/>
        <end position="713"/>
    </location>
</feature>
<protein>
    <submittedName>
        <fullName evidence="2">Uncharacterized protein</fullName>
    </submittedName>
</protein>
<feature type="region of interest" description="Disordered" evidence="1">
    <location>
        <begin position="1070"/>
        <end position="1118"/>
    </location>
</feature>
<evidence type="ECO:0000313" key="3">
    <source>
        <dbReference type="Proteomes" id="UP001159363"/>
    </source>
</evidence>
<dbReference type="Proteomes" id="UP001159363">
    <property type="component" value="Chromosome 13"/>
</dbReference>
<accession>A0ABQ9G817</accession>
<keyword evidence="3" id="KW-1185">Reference proteome</keyword>
<evidence type="ECO:0000256" key="1">
    <source>
        <dbReference type="SAM" id="MobiDB-lite"/>
    </source>
</evidence>
<organism evidence="2 3">
    <name type="scientific">Dryococelus australis</name>
    <dbReference type="NCBI Taxonomy" id="614101"/>
    <lineage>
        <taxon>Eukaryota</taxon>
        <taxon>Metazoa</taxon>
        <taxon>Ecdysozoa</taxon>
        <taxon>Arthropoda</taxon>
        <taxon>Hexapoda</taxon>
        <taxon>Insecta</taxon>
        <taxon>Pterygota</taxon>
        <taxon>Neoptera</taxon>
        <taxon>Polyneoptera</taxon>
        <taxon>Phasmatodea</taxon>
        <taxon>Verophasmatodea</taxon>
        <taxon>Anareolatae</taxon>
        <taxon>Phasmatidae</taxon>
        <taxon>Eurycanthinae</taxon>
        <taxon>Dryococelus</taxon>
    </lineage>
</organism>